<keyword evidence="3 7" id="KW-0808">Transferase</keyword>
<comment type="similarity">
    <text evidence="1">Belongs to the N(4)/N(6)-methyltransferase family.</text>
</comment>
<accession>O51937</accession>
<feature type="region of interest" description="Disordered" evidence="5">
    <location>
        <begin position="1"/>
        <end position="23"/>
    </location>
</feature>
<reference evidence="7" key="1">
    <citation type="journal article" date="1997" name="Gene">
        <title>Identification of a thermophilic plasmid origin and its cloning within a new Thermus-E. coli shuttle vector.</title>
        <authorList>
            <person name="Wayne J."/>
            <person name="Xu S.Y."/>
        </authorList>
    </citation>
    <scope>NUCLEOTIDE SEQUENCE</scope>
    <source>
        <strain evidence="7">YS45</strain>
        <plasmid evidence="7">pTsp45s</plasmid>
    </source>
</reference>
<keyword evidence="4" id="KW-0949">S-adenosyl-L-methionine</keyword>
<dbReference type="PANTHER" id="PTHR13370">
    <property type="entry name" value="RNA METHYLASE-RELATED"/>
    <property type="match status" value="1"/>
</dbReference>
<dbReference type="InterPro" id="IPR002052">
    <property type="entry name" value="DNA_methylase_N6_adenine_CS"/>
</dbReference>
<dbReference type="GO" id="GO:0008170">
    <property type="term" value="F:N-methyltransferase activity"/>
    <property type="evidence" value="ECO:0007669"/>
    <property type="project" value="InterPro"/>
</dbReference>
<dbReference type="SUPFAM" id="SSF53335">
    <property type="entry name" value="S-adenosyl-L-methionine-dependent methyltransferases"/>
    <property type="match status" value="1"/>
</dbReference>
<dbReference type="GO" id="GO:0032259">
    <property type="term" value="P:methylation"/>
    <property type="evidence" value="ECO:0007669"/>
    <property type="project" value="UniProtKB-KW"/>
</dbReference>
<dbReference type="PROSITE" id="PS00092">
    <property type="entry name" value="N6_MTASE"/>
    <property type="match status" value="1"/>
</dbReference>
<dbReference type="InterPro" id="IPR002941">
    <property type="entry name" value="DNA_methylase_N4/N6"/>
</dbReference>
<dbReference type="PIR" id="JC6512">
    <property type="entry name" value="JC6512"/>
</dbReference>
<proteinExistence type="inferred from homology"/>
<evidence type="ECO:0000256" key="3">
    <source>
        <dbReference type="ARBA" id="ARBA00022679"/>
    </source>
</evidence>
<evidence type="ECO:0000256" key="4">
    <source>
        <dbReference type="ARBA" id="ARBA00022691"/>
    </source>
</evidence>
<dbReference type="Gene3D" id="3.40.50.150">
    <property type="entry name" value="Vaccinia Virus protein VP39"/>
    <property type="match status" value="1"/>
</dbReference>
<name>O51937_THESY</name>
<dbReference type="InterPro" id="IPR029063">
    <property type="entry name" value="SAM-dependent_MTases_sf"/>
</dbReference>
<evidence type="ECO:0000259" key="6">
    <source>
        <dbReference type="Pfam" id="PF01555"/>
    </source>
</evidence>
<gene>
    <name evidence="7" type="primary">tsp45IM</name>
</gene>
<evidence type="ECO:0000256" key="1">
    <source>
        <dbReference type="ARBA" id="ARBA00006594"/>
    </source>
</evidence>
<reference evidence="7" key="2">
    <citation type="journal article" date="1997" name="Gene">
        <title>The Tsp45I restriction-modification system is plasmid-borne within its thermophilic host.</title>
        <authorList>
            <person name="Wayne J."/>
            <person name="Holden M."/>
            <person name="Xu S.Y."/>
        </authorList>
    </citation>
    <scope>NUCLEOTIDE SEQUENCE</scope>
    <source>
        <strain evidence="7">YS45</strain>
        <plasmid evidence="7">pTsp45s</plasmid>
    </source>
</reference>
<keyword evidence="7" id="KW-0614">Plasmid</keyword>
<evidence type="ECO:0000256" key="2">
    <source>
        <dbReference type="ARBA" id="ARBA00022603"/>
    </source>
</evidence>
<organism evidence="7">
    <name type="scientific">Thermus sp. (strain YS45)</name>
    <dbReference type="NCBI Taxonomy" id="64227"/>
    <lineage>
        <taxon>Bacteria</taxon>
        <taxon>Thermotogati</taxon>
        <taxon>Deinococcota</taxon>
        <taxon>Deinococci</taxon>
        <taxon>Thermales</taxon>
        <taxon>Thermaceae</taxon>
        <taxon>Thermus</taxon>
    </lineage>
</organism>
<feature type="domain" description="DNA methylase N-4/N-6" evidence="6">
    <location>
        <begin position="94"/>
        <end position="392"/>
    </location>
</feature>
<dbReference type="InterPro" id="IPR002295">
    <property type="entry name" value="N4/N6-MTase_EcoPI_Mod-like"/>
</dbReference>
<protein>
    <submittedName>
        <fullName evidence="7">Tsp45I methyltransferase</fullName>
    </submittedName>
</protein>
<dbReference type="AlphaFoldDB" id="O51937"/>
<dbReference type="GO" id="GO:0005737">
    <property type="term" value="C:cytoplasm"/>
    <property type="evidence" value="ECO:0007669"/>
    <property type="project" value="TreeGrafter"/>
</dbReference>
<dbReference type="PANTHER" id="PTHR13370:SF3">
    <property type="entry name" value="TRNA (GUANINE(10)-N2)-METHYLTRANSFERASE HOMOLOG"/>
    <property type="match status" value="1"/>
</dbReference>
<dbReference type="EMBL" id="AF013571">
    <property type="protein sequence ID" value="AAC46044.1"/>
    <property type="molecule type" value="Genomic_DNA"/>
</dbReference>
<dbReference type="PRINTS" id="PR00506">
    <property type="entry name" value="D21N6MTFRASE"/>
</dbReference>
<geneLocation type="plasmid" evidence="7">
    <name>pTsp45s</name>
</geneLocation>
<sequence length="413" mass="47014">MSRSYPGLTRKAPLKASKTSEPSPFRLVYPGKRDEKEILDQPTPQLVLRKETLLFLGGNAPLFEIDPIGTYFLGENGQVLRWMLREPGGYAGKVQLVYIDPPYGTGQQFLVGGDETDRVATVSQPKNGQLGYDDTLDGPQFVEFLRERLILLRELMADSGLIFVHIDEKYGFEVKLILDEVFGRRNFVNHIARIASNPKNFSRKAFGSQKDMILVYSKTRDYVWNESASPYSEEEIARLFPFVDENGERYTTNPLHAPGETKDGPTGRPWRGILPPPGRHWRYPPEKLDELDAQGLIVWSKNGVPRKKVYARDRLKKGKKLQDVWQFKDPPYPRYPTEKNLDMLKLIVQTGSNEGDLVLDPFAGSGTTLIASPLLKRRSIGIDASWEAVKAFTRRVLEDFPRLQHKFEIVSAF</sequence>
<dbReference type="Pfam" id="PF01555">
    <property type="entry name" value="N6_N4_Mtase"/>
    <property type="match status" value="1"/>
</dbReference>
<dbReference type="GO" id="GO:0003677">
    <property type="term" value="F:DNA binding"/>
    <property type="evidence" value="ECO:0007669"/>
    <property type="project" value="InterPro"/>
</dbReference>
<evidence type="ECO:0000256" key="5">
    <source>
        <dbReference type="SAM" id="MobiDB-lite"/>
    </source>
</evidence>
<evidence type="ECO:0000313" key="7">
    <source>
        <dbReference type="EMBL" id="AAC46044.1"/>
    </source>
</evidence>
<keyword evidence="2 7" id="KW-0489">Methyltransferase</keyword>
<dbReference type="REBASE" id="3522">
    <property type="entry name" value="M.Tsp45I"/>
</dbReference>
<reference evidence="7" key="3">
    <citation type="submission" date="2012-06" db="EMBL/GenBank/DDBJ databases">
        <authorList>
            <person name="Wayne J."/>
            <person name="Holden M."/>
            <person name="Xu S.-Y."/>
            <person name="Benner J.S."/>
            <person name="Cushing S."/>
        </authorList>
    </citation>
    <scope>NUCLEOTIDE SEQUENCE</scope>
    <source>
        <strain evidence="7">YS45</strain>
        <plasmid evidence="7">pTsp45s</plasmid>
    </source>
</reference>